<gene>
    <name evidence="2" type="ORF">FDO65_13720</name>
</gene>
<dbReference type="Proteomes" id="UP000306985">
    <property type="component" value="Unassembled WGS sequence"/>
</dbReference>
<organism evidence="2 3">
    <name type="scientific">Nakamurella flava</name>
    <dbReference type="NCBI Taxonomy" id="2576308"/>
    <lineage>
        <taxon>Bacteria</taxon>
        <taxon>Bacillati</taxon>
        <taxon>Actinomycetota</taxon>
        <taxon>Actinomycetes</taxon>
        <taxon>Nakamurellales</taxon>
        <taxon>Nakamurellaceae</taxon>
        <taxon>Nakamurella</taxon>
    </lineage>
</organism>
<evidence type="ECO:0000313" key="2">
    <source>
        <dbReference type="EMBL" id="TKV58591.1"/>
    </source>
</evidence>
<dbReference type="SUPFAM" id="SSF50630">
    <property type="entry name" value="Acid proteases"/>
    <property type="match status" value="1"/>
</dbReference>
<accession>A0A4U6QEV2</accession>
<dbReference type="RefSeq" id="WP_137450253.1">
    <property type="nucleotide sequence ID" value="NZ_SZZH01000003.1"/>
</dbReference>
<sequence>MVALAACSNGMPTATTASPRSPSSSSGVGLAATGASVAIPITTSSTGSGNVVSVEVTVGGGDPIPVLLDTGSSGLLVDSSLVGPGVTAASGTLSQDYAGGAVSGSLATAVVGMGSVNTPPIIVGLVDPSSATTAFTGGMHGILGIATSGTSTAGLMSPSLQLAAPLNTGSTLQIDAAAGSPGTWTLGPVTAPASATSVPLVSQTPPSSAPAGYPAFAQHVEMCWTIGGQAPSCAGTVLDTGNGTPALDATTYASFGPVHTILPSGLPIAIGLPGAAPLWSFTTGQIVGTDAVKLSELGSGDPFNTGLPFFYGRTVAWDYAAGQLLIGPSA</sequence>
<evidence type="ECO:0008006" key="4">
    <source>
        <dbReference type="Google" id="ProtNLM"/>
    </source>
</evidence>
<feature type="region of interest" description="Disordered" evidence="1">
    <location>
        <begin position="7"/>
        <end position="29"/>
    </location>
</feature>
<keyword evidence="3" id="KW-1185">Reference proteome</keyword>
<dbReference type="Gene3D" id="2.40.70.10">
    <property type="entry name" value="Acid Proteases"/>
    <property type="match status" value="1"/>
</dbReference>
<feature type="compositionally biased region" description="Low complexity" evidence="1">
    <location>
        <begin position="12"/>
        <end position="26"/>
    </location>
</feature>
<dbReference type="AlphaFoldDB" id="A0A4U6QEV2"/>
<dbReference type="EMBL" id="SZZH01000003">
    <property type="protein sequence ID" value="TKV58591.1"/>
    <property type="molecule type" value="Genomic_DNA"/>
</dbReference>
<dbReference type="InterPro" id="IPR021109">
    <property type="entry name" value="Peptidase_aspartic_dom_sf"/>
</dbReference>
<reference evidence="2 3" key="1">
    <citation type="submission" date="2019-05" db="EMBL/GenBank/DDBJ databases">
        <title>Nakamurella sp. N5BH11, whole genome shotgun sequence.</title>
        <authorList>
            <person name="Tuo L."/>
        </authorList>
    </citation>
    <scope>NUCLEOTIDE SEQUENCE [LARGE SCALE GENOMIC DNA]</scope>
    <source>
        <strain evidence="2 3">N5BH11</strain>
    </source>
</reference>
<dbReference type="OrthoDB" id="5190013at2"/>
<comment type="caution">
    <text evidence="2">The sequence shown here is derived from an EMBL/GenBank/DDBJ whole genome shotgun (WGS) entry which is preliminary data.</text>
</comment>
<protein>
    <recommendedName>
        <fullName evidence="4">Peptidase A2 domain-containing protein</fullName>
    </recommendedName>
</protein>
<proteinExistence type="predicted"/>
<evidence type="ECO:0000256" key="1">
    <source>
        <dbReference type="SAM" id="MobiDB-lite"/>
    </source>
</evidence>
<name>A0A4U6QEV2_9ACTN</name>
<evidence type="ECO:0000313" key="3">
    <source>
        <dbReference type="Proteomes" id="UP000306985"/>
    </source>
</evidence>